<feature type="domain" description="TEA" evidence="3">
    <location>
        <begin position="265"/>
        <end position="331"/>
    </location>
</feature>
<proteinExistence type="inferred from homology"/>
<comment type="caution">
    <text evidence="4">The sequence shown here is derived from an EMBL/GenBank/DDBJ whole genome shotgun (WGS) entry which is preliminary data.</text>
</comment>
<dbReference type="RefSeq" id="XP_051611098.1">
    <property type="nucleotide sequence ID" value="XM_051753255.1"/>
</dbReference>
<evidence type="ECO:0000256" key="2">
    <source>
        <dbReference type="SAM" id="MobiDB-lite"/>
    </source>
</evidence>
<keyword evidence="5" id="KW-1185">Reference proteome</keyword>
<dbReference type="GeneID" id="76148440"/>
<sequence>MTNQPPPSIVLEHAPPETPRTKSAQNNASGIPQGLNKLSTPSFPFGLSFSPTFNFNTPNGISPTRFFSPLKATENITKAEQGNTTPASKDHYKFLASLNSISHTADAGHQSSALEIKSNVTKNNGGNEEKEEDEDEDIWSSLNATSQNQSNLTSIHESDNEAGKCDFAEGDLKMFQTPAKKSASGSKLNQLPPNVVSDVSAQGIYTRDTPLSTYANHVVKKRKIDSHITDTPNNRIATRIDSTMESPLSVRRLSNANSTTSSAASDVWSLELDEILIKSFHKYHKFKSSDVSNESTILKKTSQNKVISRMIFNRTGILRTSKQISSRIFRLTKAGRLTKETKTPQTVASTSELEDFMRTPLEELVNGQQLPDSAHSDALIDNELNMLLTSSPLEDVFEAVSFYGLVPRDFMMRFRSNHQTLTFTQLRKQTTRDNKISEKLDPLTLRALKSQNASILMYSHDLNLQIRDMETSTPLPRSWTPNSTNTTNLHGSCFESTMSIEVLCKGSATPPMLTWHSSLEVFKGDKKLLRVTDMINGYRNEDEKSYTLHIPFVKSFFTGYINYLINGSTISSEEDIKVVQFIYNNVDESNSKLDLQKSNVHAYIIHNFHVNGTRGETSVKIVETKSIRQGTESDDNETVVADSSPLGRHSSTPQSTSKMRERESPAKLKIDINKANQNHNLLSGPMTAPVYNSKVNNQFNGQGLGDSQGSKRLNLVNGVPPSAPPPQSLQQQPVDSFAFYRVTSQNSLSSSQRIHFDAGANNTNMNPMQPRGYESNGVRVGVSSLGTQQPTTLGNPYNPQTQNVLQQFPSRTLYSQQQFPQMSFHLQQHGGVKNHAPSAHSSTPGISFAANYQNVPVQQHQSHQPGQHVSNQPLPNTTNIANIQPKQNSRFQTVHTHSNQQNKAKEITFGPILGYDPSKDAKITRAQTKPSNQGRGIHNFPLNEPVMYKPKK</sequence>
<evidence type="ECO:0000313" key="5">
    <source>
        <dbReference type="Proteomes" id="UP001204833"/>
    </source>
</evidence>
<dbReference type="AlphaFoldDB" id="A0AAD5G0N9"/>
<evidence type="ECO:0000313" key="4">
    <source>
        <dbReference type="EMBL" id="KAI5967437.1"/>
    </source>
</evidence>
<organism evidence="4 5">
    <name type="scientific">Candida theae</name>
    <dbReference type="NCBI Taxonomy" id="1198502"/>
    <lineage>
        <taxon>Eukaryota</taxon>
        <taxon>Fungi</taxon>
        <taxon>Dikarya</taxon>
        <taxon>Ascomycota</taxon>
        <taxon>Saccharomycotina</taxon>
        <taxon>Pichiomycetes</taxon>
        <taxon>Debaryomycetaceae</taxon>
        <taxon>Candida/Lodderomyces clade</taxon>
        <taxon>Candida</taxon>
    </lineage>
</organism>
<feature type="compositionally biased region" description="Polar residues" evidence="2">
    <location>
        <begin position="109"/>
        <end position="121"/>
    </location>
</feature>
<feature type="region of interest" description="Disordered" evidence="2">
    <location>
        <begin position="927"/>
        <end position="952"/>
    </location>
</feature>
<protein>
    <recommendedName>
        <fullName evidence="3">TEA domain-containing protein</fullName>
    </recommendedName>
</protein>
<feature type="region of interest" description="Disordered" evidence="2">
    <location>
        <begin position="1"/>
        <end position="41"/>
    </location>
</feature>
<dbReference type="EMBL" id="JAIHNG010000029">
    <property type="protein sequence ID" value="KAI5967437.1"/>
    <property type="molecule type" value="Genomic_DNA"/>
</dbReference>
<name>A0AAD5G0N9_9ASCO</name>
<dbReference type="GO" id="GO:0003700">
    <property type="term" value="F:DNA-binding transcription factor activity"/>
    <property type="evidence" value="ECO:0007669"/>
    <property type="project" value="InterPro"/>
</dbReference>
<feature type="region of interest" description="Disordered" evidence="2">
    <location>
        <begin position="109"/>
        <end position="137"/>
    </location>
</feature>
<accession>A0AAD5G0N9</accession>
<dbReference type="Pfam" id="PF01285">
    <property type="entry name" value="TEA"/>
    <property type="match status" value="1"/>
</dbReference>
<evidence type="ECO:0000259" key="3">
    <source>
        <dbReference type="Pfam" id="PF01285"/>
    </source>
</evidence>
<gene>
    <name evidence="4" type="ORF">KGF57_000380</name>
</gene>
<comment type="similarity">
    <text evidence="1">Belongs to the TEC1 family.</text>
</comment>
<dbReference type="InterPro" id="IPR000818">
    <property type="entry name" value="TEA/ATTS_dom"/>
</dbReference>
<dbReference type="Proteomes" id="UP001204833">
    <property type="component" value="Unassembled WGS sequence"/>
</dbReference>
<dbReference type="Gene3D" id="6.10.20.40">
    <property type="entry name" value="TEA/ATTS domain"/>
    <property type="match status" value="1"/>
</dbReference>
<feature type="compositionally biased region" description="Polar residues" evidence="2">
    <location>
        <begin position="21"/>
        <end position="41"/>
    </location>
</feature>
<feature type="region of interest" description="Disordered" evidence="2">
    <location>
        <begin position="626"/>
        <end position="664"/>
    </location>
</feature>
<reference evidence="4 5" key="1">
    <citation type="journal article" date="2022" name="DNA Res.">
        <title>Genome analysis of five recently described species of the CUG-Ser clade uncovers Candida theae as a new hybrid lineage with pathogenic potential in the Candida parapsilosis species complex.</title>
        <authorList>
            <person name="Mixao V."/>
            <person name="Del Olmo V."/>
            <person name="Hegedusova E."/>
            <person name="Saus E."/>
            <person name="Pryszcz L."/>
            <person name="Cillingova A."/>
            <person name="Nosek J."/>
            <person name="Gabaldon T."/>
        </authorList>
    </citation>
    <scope>NUCLEOTIDE SEQUENCE [LARGE SCALE GENOMIC DNA]</scope>
    <source>
        <strain evidence="4 5">CBS 12239</strain>
    </source>
</reference>
<dbReference type="InterPro" id="IPR038096">
    <property type="entry name" value="TEA/ATTS_sf"/>
</dbReference>
<evidence type="ECO:0000256" key="1">
    <source>
        <dbReference type="ARBA" id="ARBA00008421"/>
    </source>
</evidence>